<keyword evidence="1" id="KW-0012">Acyltransferase</keyword>
<keyword evidence="1" id="KW-0808">Transferase</keyword>
<dbReference type="InterPro" id="IPR021395">
    <property type="entry name" value="DUF3035"/>
</dbReference>
<evidence type="ECO:0000313" key="3">
    <source>
        <dbReference type="Proteomes" id="UP000029858"/>
    </source>
</evidence>
<protein>
    <submittedName>
        <fullName evidence="2">Beta-barrel assembly machine subunit BamF</fullName>
    </submittedName>
    <submittedName>
        <fullName evidence="1">Pyruvate/2-oxoglutarate dehydrogenase complex, dihydrolipoamide acyltransferase (E2) component</fullName>
    </submittedName>
</protein>
<dbReference type="Proteomes" id="UP000182944">
    <property type="component" value="Unassembled WGS sequence"/>
</dbReference>
<dbReference type="EMBL" id="JRKQ01000210">
    <property type="protein sequence ID" value="KGJ16646.1"/>
    <property type="molecule type" value="Genomic_DNA"/>
</dbReference>
<dbReference type="EMBL" id="FNNA01000005">
    <property type="protein sequence ID" value="SDX36776.1"/>
    <property type="molecule type" value="Genomic_DNA"/>
</dbReference>
<sequence>MRAALLTICALALAGCSNEGKLMTLASDDGPEEFAIVPTRPLELPPDLAQLPAPTPGGANITDPHPEADAVAALGGNPGQLAAQGVGAGDGALLAHAARAGVTPGIRQVTAAEDAQYRARHGRRLLEIVARTNVYYRAYRPQTLDSWAELERWRRTGVQTPSAPPR</sequence>
<dbReference type="AlphaFoldDB" id="A0A099G208"/>
<dbReference type="PROSITE" id="PS51257">
    <property type="entry name" value="PROKAR_LIPOPROTEIN"/>
    <property type="match status" value="1"/>
</dbReference>
<keyword evidence="1" id="KW-0670">Pyruvate</keyword>
<dbReference type="GO" id="GO:0016746">
    <property type="term" value="F:acyltransferase activity"/>
    <property type="evidence" value="ECO:0007669"/>
    <property type="project" value="UniProtKB-KW"/>
</dbReference>
<reference evidence="2" key="3">
    <citation type="submission" date="2016-10" db="EMBL/GenBank/DDBJ databases">
        <authorList>
            <person name="de Groot N.N."/>
        </authorList>
    </citation>
    <scope>NUCLEOTIDE SEQUENCE [LARGE SCALE GENOMIC DNA]</scope>
    <source>
        <strain evidence="2">DSM 29303</strain>
    </source>
</reference>
<evidence type="ECO:0000313" key="2">
    <source>
        <dbReference type="EMBL" id="SDX36776.1"/>
    </source>
</evidence>
<reference evidence="1 3" key="1">
    <citation type="submission" date="2014-09" db="EMBL/GenBank/DDBJ databases">
        <authorList>
            <person name="McGinnis J.M."/>
            <person name="Wolfgang W.J."/>
        </authorList>
    </citation>
    <scope>NUCLEOTIDE SEQUENCE [LARGE SCALE GENOMIC DNA]</scope>
    <source>
        <strain evidence="1 3">5503</strain>
    </source>
</reference>
<dbReference type="Proteomes" id="UP000029858">
    <property type="component" value="Unassembled WGS sequence"/>
</dbReference>
<reference evidence="4" key="4">
    <citation type="submission" date="2016-10" db="EMBL/GenBank/DDBJ databases">
        <authorList>
            <person name="Varghese N."/>
            <person name="Submissions S."/>
        </authorList>
    </citation>
    <scope>NUCLEOTIDE SEQUENCE [LARGE SCALE GENOMIC DNA]</scope>
    <source>
        <strain evidence="4">DSM 29303</strain>
    </source>
</reference>
<accession>A0A099G208</accession>
<keyword evidence="4" id="KW-1185">Reference proteome</keyword>
<reference evidence="1 3" key="2">
    <citation type="submission" date="2014-10" db="EMBL/GenBank/DDBJ databases">
        <title>Paracoccus sanguinis sp. nov., isolated from clinical specimens of New York State patients.</title>
        <authorList>
            <person name="Mingle L.A."/>
            <person name="Cole J.A."/>
            <person name="Lapierre P."/>
            <person name="Musser K.A."/>
        </authorList>
    </citation>
    <scope>NUCLEOTIDE SEQUENCE [LARGE SCALE GENOMIC DNA]</scope>
    <source>
        <strain evidence="1 3">5503</strain>
    </source>
</reference>
<gene>
    <name evidence="1" type="ORF">IX56_17825</name>
    <name evidence="2" type="ORF">SAMN05444276_10579</name>
</gene>
<organism evidence="1 3">
    <name type="scientific">Paracoccus sanguinis</name>
    <dbReference type="NCBI Taxonomy" id="1545044"/>
    <lineage>
        <taxon>Bacteria</taxon>
        <taxon>Pseudomonadati</taxon>
        <taxon>Pseudomonadota</taxon>
        <taxon>Alphaproteobacteria</taxon>
        <taxon>Rhodobacterales</taxon>
        <taxon>Paracoccaceae</taxon>
        <taxon>Paracoccus</taxon>
    </lineage>
</organism>
<accession>A0A099FSC8</accession>
<evidence type="ECO:0000313" key="1">
    <source>
        <dbReference type="EMBL" id="KGJ16646.1"/>
    </source>
</evidence>
<dbReference type="OrthoDB" id="7876689at2"/>
<proteinExistence type="predicted"/>
<evidence type="ECO:0000313" key="4">
    <source>
        <dbReference type="Proteomes" id="UP000182944"/>
    </source>
</evidence>
<dbReference type="RefSeq" id="WP_036712932.1">
    <property type="nucleotide sequence ID" value="NZ_CP051542.1"/>
</dbReference>
<dbReference type="Pfam" id="PF11233">
    <property type="entry name" value="DUF3035"/>
    <property type="match status" value="1"/>
</dbReference>
<dbReference type="STRING" id="1545044.SAMN05444276_10579"/>
<name>A0A099G208_9RHOB</name>